<organism evidence="3 4">
    <name type="scientific">Mycena chlorophos</name>
    <name type="common">Agaric fungus</name>
    <name type="synonym">Agaricus chlorophos</name>
    <dbReference type="NCBI Taxonomy" id="658473"/>
    <lineage>
        <taxon>Eukaryota</taxon>
        <taxon>Fungi</taxon>
        <taxon>Dikarya</taxon>
        <taxon>Basidiomycota</taxon>
        <taxon>Agaricomycotina</taxon>
        <taxon>Agaricomycetes</taxon>
        <taxon>Agaricomycetidae</taxon>
        <taxon>Agaricales</taxon>
        <taxon>Marasmiineae</taxon>
        <taxon>Mycenaceae</taxon>
        <taxon>Mycena</taxon>
    </lineage>
</organism>
<feature type="region of interest" description="Disordered" evidence="1">
    <location>
        <begin position="282"/>
        <end position="306"/>
    </location>
</feature>
<feature type="compositionally biased region" description="Low complexity" evidence="1">
    <location>
        <begin position="296"/>
        <end position="306"/>
    </location>
</feature>
<feature type="compositionally biased region" description="Basic and acidic residues" evidence="1">
    <location>
        <begin position="369"/>
        <end position="380"/>
    </location>
</feature>
<keyword evidence="4" id="KW-1185">Reference proteome</keyword>
<proteinExistence type="predicted"/>
<evidence type="ECO:0000313" key="4">
    <source>
        <dbReference type="Proteomes" id="UP000613580"/>
    </source>
</evidence>
<dbReference type="OrthoDB" id="3061923at2759"/>
<feature type="compositionally biased region" description="Low complexity" evidence="1">
    <location>
        <begin position="472"/>
        <end position="495"/>
    </location>
</feature>
<dbReference type="AlphaFoldDB" id="A0A8H6TPV5"/>
<dbReference type="Proteomes" id="UP000613580">
    <property type="component" value="Unassembled WGS sequence"/>
</dbReference>
<accession>A0A8H6TPV5</accession>
<feature type="region of interest" description="Disordered" evidence="1">
    <location>
        <begin position="356"/>
        <end position="383"/>
    </location>
</feature>
<evidence type="ECO:0008006" key="5">
    <source>
        <dbReference type="Google" id="ProtNLM"/>
    </source>
</evidence>
<evidence type="ECO:0000313" key="3">
    <source>
        <dbReference type="EMBL" id="KAF7321156.1"/>
    </source>
</evidence>
<keyword evidence="2" id="KW-1133">Transmembrane helix</keyword>
<protein>
    <recommendedName>
        <fullName evidence="5">Transmembrane protein</fullName>
    </recommendedName>
</protein>
<sequence>MASSRMRRVRKPTPQQIDFGPEFGEVAALEDDEGGVATQEGVQQAVFSTAGTTDTAALTSMAPLATSNTDPTTSSETQYSQRTGFSYTWTSSSAASGPLASASLASSLSLLPSTSSFWSSSSLPSSSSSLVSTSSSALSLSSYSPSSTSIVAPTSFPSPSNSATPHLDHGALFYASVSLGVLSIIASIAGAVTYCIRIRRQAKRNPIAWDPVTIPQPEQKPDIVFVPDLTLAGDRDVGEPKRSNSTLAHAYEEQSYYSPHQIPPLADSAAYPLPPVAPHSDGPYLLPANGPTHTPSLSRSRISSRTGSIRSNLASASTLRVANPAPGAQQLRSDAEYDDYLDRPVGTPREIETRPRFMSLSGPGLDVPWRPEEDASRAQESEGWTQTLRASVLNAFQAVAGFGSEPEDHLTRLPSVARRERRQSVSRERREIGWARFAAEEVSVSDAASYLTAAQPDDPRFLAPPTVVLPRGSGPWSSSSGSSVASGMSIGSGSSQVPLIVKPRPAMTMSRESSVYSVASGMPPASGDTLRYLTGSRGS</sequence>
<keyword evidence="2" id="KW-0472">Membrane</keyword>
<evidence type="ECO:0000256" key="2">
    <source>
        <dbReference type="SAM" id="Phobius"/>
    </source>
</evidence>
<reference evidence="3" key="1">
    <citation type="submission" date="2020-05" db="EMBL/GenBank/DDBJ databases">
        <title>Mycena genomes resolve the evolution of fungal bioluminescence.</title>
        <authorList>
            <person name="Tsai I.J."/>
        </authorList>
    </citation>
    <scope>NUCLEOTIDE SEQUENCE</scope>
    <source>
        <strain evidence="3">110903Hualien_Pintung</strain>
    </source>
</reference>
<feature type="transmembrane region" description="Helical" evidence="2">
    <location>
        <begin position="171"/>
        <end position="196"/>
    </location>
</feature>
<keyword evidence="2" id="KW-0812">Transmembrane</keyword>
<feature type="compositionally biased region" description="Basic residues" evidence="1">
    <location>
        <begin position="1"/>
        <end position="11"/>
    </location>
</feature>
<comment type="caution">
    <text evidence="3">The sequence shown here is derived from an EMBL/GenBank/DDBJ whole genome shotgun (WGS) entry which is preliminary data.</text>
</comment>
<feature type="region of interest" description="Disordered" evidence="1">
    <location>
        <begin position="471"/>
        <end position="539"/>
    </location>
</feature>
<evidence type="ECO:0000256" key="1">
    <source>
        <dbReference type="SAM" id="MobiDB-lite"/>
    </source>
</evidence>
<gene>
    <name evidence="3" type="ORF">HMN09_00203700</name>
</gene>
<dbReference type="EMBL" id="JACAZE010000002">
    <property type="protein sequence ID" value="KAF7321156.1"/>
    <property type="molecule type" value="Genomic_DNA"/>
</dbReference>
<name>A0A8H6TPV5_MYCCL</name>
<feature type="region of interest" description="Disordered" evidence="1">
    <location>
        <begin position="1"/>
        <end position="22"/>
    </location>
</feature>